<accession>A0A8G0L8L7</accession>
<gene>
    <name evidence="1" type="ORF">H0G86_003897</name>
</gene>
<evidence type="ECO:0000313" key="1">
    <source>
        <dbReference type="EMBL" id="QYS96658.1"/>
    </source>
</evidence>
<keyword evidence="2" id="KW-1185">Reference proteome</keyword>
<evidence type="ECO:0000313" key="2">
    <source>
        <dbReference type="Proteomes" id="UP000826661"/>
    </source>
</evidence>
<organism evidence="1 2">
    <name type="scientific">Trichoderma simmonsii</name>
    <dbReference type="NCBI Taxonomy" id="1491479"/>
    <lineage>
        <taxon>Eukaryota</taxon>
        <taxon>Fungi</taxon>
        <taxon>Dikarya</taxon>
        <taxon>Ascomycota</taxon>
        <taxon>Pezizomycotina</taxon>
        <taxon>Sordariomycetes</taxon>
        <taxon>Hypocreomycetidae</taxon>
        <taxon>Hypocreales</taxon>
        <taxon>Hypocreaceae</taxon>
        <taxon>Trichoderma</taxon>
    </lineage>
</organism>
<protein>
    <submittedName>
        <fullName evidence="1">Uncharacterized protein</fullName>
    </submittedName>
</protein>
<proteinExistence type="predicted"/>
<reference evidence="1 2" key="1">
    <citation type="journal article" date="2021" name="BMC Genomics">
        <title>Telomere-to-telomere genome assembly of asparaginase-producing Trichoderma simmonsii.</title>
        <authorList>
            <person name="Chung D."/>
            <person name="Kwon Y.M."/>
            <person name="Yang Y."/>
        </authorList>
    </citation>
    <scope>NUCLEOTIDE SEQUENCE [LARGE SCALE GENOMIC DNA]</scope>
    <source>
        <strain evidence="1 2">GH-Sj1</strain>
    </source>
</reference>
<dbReference type="AlphaFoldDB" id="A0A8G0L8L7"/>
<sequence>MTKNKYAFKFPLRFPVTCGSLPLILHSAKSTTMSPNRQEMRNDALSRLGLSIIPVDPTPHVSEWNDDETTLVTSASLSFSTFSIDDTVVDDYSPGPDFYPDPRFREELAEFMNAHFGNYREAVDRGSRNLTHRLNNPVAFGTVDLDAGLQEENRQGRPTSGRGSRVYHWILSHVR</sequence>
<dbReference type="Proteomes" id="UP000826661">
    <property type="component" value="Chromosome II"/>
</dbReference>
<name>A0A8G0L8L7_9HYPO</name>
<dbReference type="EMBL" id="CP075865">
    <property type="protein sequence ID" value="QYS96658.1"/>
    <property type="molecule type" value="Genomic_DNA"/>
</dbReference>